<gene>
    <name evidence="2" type="ORF">FNJ53_13900</name>
    <name evidence="1" type="ORF">QUD52_12980</name>
</gene>
<dbReference type="EMBL" id="VJWV01000044">
    <property type="protein sequence ID" value="TRW71069.1"/>
    <property type="molecule type" value="Genomic_DNA"/>
</dbReference>
<evidence type="ECO:0000313" key="1">
    <source>
        <dbReference type="EMBL" id="MDM7547909.1"/>
    </source>
</evidence>
<dbReference type="RefSeq" id="WP_143459831.1">
    <property type="nucleotide sequence ID" value="NZ_CP125772.1"/>
</dbReference>
<reference evidence="2 3" key="1">
    <citation type="submission" date="2019-07" db="EMBL/GenBank/DDBJ databases">
        <title>Draft genome of 7 Lactococcus lactis strains isolated from an artisanal cheese production.</title>
        <authorList>
            <person name="Biolcati F."/>
            <person name="Bottero M.T."/>
            <person name="Dalmasso A."/>
            <person name="Mcauliffe O."/>
        </authorList>
    </citation>
    <scope>NUCLEOTIDE SEQUENCE [LARGE SCALE GENOMIC DNA]</scope>
    <source>
        <strain evidence="2 3">MRS45.2</strain>
    </source>
</reference>
<comment type="caution">
    <text evidence="2">The sequence shown here is derived from an EMBL/GenBank/DDBJ whole genome shotgun (WGS) entry which is preliminary data.</text>
</comment>
<name>A0A552YV21_9LACT</name>
<dbReference type="EMBL" id="JAUCAE010000041">
    <property type="protein sequence ID" value="MDM7547909.1"/>
    <property type="molecule type" value="Genomic_DNA"/>
</dbReference>
<accession>A0A552YV21</accession>
<reference evidence="1" key="2">
    <citation type="submission" date="2023-06" db="EMBL/GenBank/DDBJ databases">
        <title>Draft Genome Sequences of lactic acid bacteria strains isolated from fermented milk products.</title>
        <authorList>
            <person name="Elcheninov A.G."/>
            <person name="Klyukina A."/>
            <person name="Zayulina K.S."/>
            <person name="Gavirova L.A."/>
            <person name="Shcherbakova P.A."/>
            <person name="Shestakov A.I."/>
            <person name="Kublanov I.V."/>
            <person name="Kochetkova T.V."/>
        </authorList>
    </citation>
    <scope>NUCLEOTIDE SEQUENCE</scope>
    <source>
        <strain evidence="1">TOM.142</strain>
    </source>
</reference>
<proteinExistence type="predicted"/>
<dbReference type="Proteomes" id="UP001240905">
    <property type="component" value="Unassembled WGS sequence"/>
</dbReference>
<dbReference type="AlphaFoldDB" id="A0A552YV21"/>
<organism evidence="2 3">
    <name type="scientific">Lactococcus lactis</name>
    <dbReference type="NCBI Taxonomy" id="1358"/>
    <lineage>
        <taxon>Bacteria</taxon>
        <taxon>Bacillati</taxon>
        <taxon>Bacillota</taxon>
        <taxon>Bacilli</taxon>
        <taxon>Lactobacillales</taxon>
        <taxon>Streptococcaceae</taxon>
        <taxon>Lactococcus</taxon>
    </lineage>
</organism>
<sequence length="166" mass="18747">MIFKLRNRTVQALSEESEVSMLYPDYAKVNKFTGNVTVPKEKWEAKHVSANSVNSALKLGETLSNIRVSNKNAFEHRMELASMEQSVLTEKNRADRYANSFSVIYDSIENYEKVLDNLIEDGSVTLGEIKEASRDGKLLTEEFKVKKGLVEPEIDLGLDKGFGMHL</sequence>
<dbReference type="Proteomes" id="UP000317167">
    <property type="component" value="Unassembled WGS sequence"/>
</dbReference>
<protein>
    <submittedName>
        <fullName evidence="2">Uncharacterized protein</fullName>
    </submittedName>
</protein>
<evidence type="ECO:0000313" key="2">
    <source>
        <dbReference type="EMBL" id="TRW71069.1"/>
    </source>
</evidence>
<evidence type="ECO:0000313" key="3">
    <source>
        <dbReference type="Proteomes" id="UP000317167"/>
    </source>
</evidence>